<dbReference type="Gene3D" id="3.10.129.10">
    <property type="entry name" value="Hotdog Thioesterase"/>
    <property type="match status" value="1"/>
</dbReference>
<dbReference type="RefSeq" id="WP_100745755.1">
    <property type="nucleotide sequence ID" value="NZ_NPEF02000008.1"/>
</dbReference>
<name>A0A2N0BBY8_9LEPT</name>
<reference evidence="1" key="3">
    <citation type="submission" date="2023-10" db="EMBL/GenBank/DDBJ databases">
        <authorList>
            <person name="Picardeau M."/>
            <person name="Thibeaux R."/>
        </authorList>
    </citation>
    <scope>NUCLEOTIDE SEQUENCE</scope>
    <source>
        <strain evidence="1">ATI7-C-A5</strain>
    </source>
</reference>
<accession>A0A2N0BBY8</accession>
<reference evidence="1 3" key="2">
    <citation type="journal article" date="2018" name="Microb. Genom.">
        <title>Deciphering the unexplored Leptospira diversity from soils uncovers genomic evolution to virulence.</title>
        <authorList>
            <person name="Thibeaux R."/>
            <person name="Iraola G."/>
            <person name="Ferres I."/>
            <person name="Bierque E."/>
            <person name="Girault D."/>
            <person name="Soupe-Gilbert M.E."/>
            <person name="Picardeau M."/>
            <person name="Goarant C."/>
        </authorList>
    </citation>
    <scope>NUCLEOTIDE SEQUENCE [LARGE SCALE GENOMIC DNA]</scope>
    <source>
        <strain evidence="1 3">ATI7-C-A5</strain>
    </source>
</reference>
<keyword evidence="3" id="KW-1185">Reference proteome</keyword>
<organism evidence="2">
    <name type="scientific">Leptospira ellisii</name>
    <dbReference type="NCBI Taxonomy" id="2023197"/>
    <lineage>
        <taxon>Bacteria</taxon>
        <taxon>Pseudomonadati</taxon>
        <taxon>Spirochaetota</taxon>
        <taxon>Spirochaetia</taxon>
        <taxon>Leptospirales</taxon>
        <taxon>Leptospiraceae</taxon>
        <taxon>Leptospira</taxon>
    </lineage>
</organism>
<reference evidence="2" key="1">
    <citation type="submission" date="2017-07" db="EMBL/GenBank/DDBJ databases">
        <title>Leptospira spp. isolated from tropical soils.</title>
        <authorList>
            <person name="Thibeaux R."/>
            <person name="Iraola G."/>
            <person name="Ferres I."/>
            <person name="Bierque E."/>
            <person name="Girault D."/>
            <person name="Soupe-Gilbert M.-E."/>
            <person name="Picardeau M."/>
            <person name="Goarant C."/>
        </authorList>
    </citation>
    <scope>NUCLEOTIDE SEQUENCE [LARGE SCALE GENOMIC DNA]</scope>
    <source>
        <strain evidence="2">ATI7-C-A5</strain>
    </source>
</reference>
<dbReference type="EMBL" id="NPEF01000030">
    <property type="protein sequence ID" value="PJZ94056.1"/>
    <property type="molecule type" value="Genomic_DNA"/>
</dbReference>
<comment type="caution">
    <text evidence="2">The sequence shown here is derived from an EMBL/GenBank/DDBJ whole genome shotgun (WGS) entry which is preliminary data.</text>
</comment>
<dbReference type="InterPro" id="IPR029069">
    <property type="entry name" value="HotDog_dom_sf"/>
</dbReference>
<sequence>MIQLKKETITISSKFCGPPLSGNGGFSAGSAAKKLNSLSSTVKIKAPIPLNVELGLSFDPDAYSALVDISSGSVAVEAEPAPDFRLDLPQPVSQDAIAEASKNYLGFVEHPFPSCFVCGPERKERDGMRIFSGKIPDQPGFKHLHAANWEPWKELGDDSGLIRKEVIWAALDCPGGFAVSVEDPQMIVLAKLSGRILVPIRAEESYRILSWEINRNRRVRTAGTAIFKGKEDVCVAYSEGGWMVPGNWNSENRKKS</sequence>
<evidence type="ECO:0000313" key="2">
    <source>
        <dbReference type="EMBL" id="PJZ94056.1"/>
    </source>
</evidence>
<gene>
    <name evidence="1" type="ORF">CH379_008010</name>
    <name evidence="2" type="ORF">CH379_04680</name>
</gene>
<dbReference type="Proteomes" id="UP000232122">
    <property type="component" value="Unassembled WGS sequence"/>
</dbReference>
<dbReference type="AlphaFoldDB" id="A0A2N0BBY8"/>
<proteinExistence type="predicted"/>
<accession>A0A2N0BPC8</accession>
<dbReference type="EMBL" id="NPEF02000008">
    <property type="protein sequence ID" value="MDV6235567.1"/>
    <property type="molecule type" value="Genomic_DNA"/>
</dbReference>
<dbReference type="OrthoDB" id="5495835at2"/>
<evidence type="ECO:0000313" key="1">
    <source>
        <dbReference type="EMBL" id="MDV6235567.1"/>
    </source>
</evidence>
<dbReference type="SUPFAM" id="SSF54637">
    <property type="entry name" value="Thioesterase/thiol ester dehydrase-isomerase"/>
    <property type="match status" value="1"/>
</dbReference>
<evidence type="ECO:0000313" key="3">
    <source>
        <dbReference type="Proteomes" id="UP000232122"/>
    </source>
</evidence>
<protein>
    <submittedName>
        <fullName evidence="2">Uncharacterized protein</fullName>
    </submittedName>
</protein>